<dbReference type="EMBL" id="CM056744">
    <property type="protein sequence ID" value="KAJ8668336.1"/>
    <property type="molecule type" value="Genomic_DNA"/>
</dbReference>
<proteinExistence type="predicted"/>
<gene>
    <name evidence="1" type="ORF">QAD02_009999</name>
</gene>
<comment type="caution">
    <text evidence="1">The sequence shown here is derived from an EMBL/GenBank/DDBJ whole genome shotgun (WGS) entry which is preliminary data.</text>
</comment>
<sequence>MKIFESYLIFIWLITIVVAETTPRSISKSSFEKPVFKNTSDGKLLMELGKREEADTLDTTLEINLYKGNKDEQVVRPLREHKITMLSIKYPKKFKANVSLPWTDNGILREATVFITPEKDAPKTNLFYEVNVFGKRMKENEKI</sequence>
<keyword evidence="2" id="KW-1185">Reference proteome</keyword>
<organism evidence="1 2">
    <name type="scientific">Eretmocerus hayati</name>
    <dbReference type="NCBI Taxonomy" id="131215"/>
    <lineage>
        <taxon>Eukaryota</taxon>
        <taxon>Metazoa</taxon>
        <taxon>Ecdysozoa</taxon>
        <taxon>Arthropoda</taxon>
        <taxon>Hexapoda</taxon>
        <taxon>Insecta</taxon>
        <taxon>Pterygota</taxon>
        <taxon>Neoptera</taxon>
        <taxon>Endopterygota</taxon>
        <taxon>Hymenoptera</taxon>
        <taxon>Apocrita</taxon>
        <taxon>Proctotrupomorpha</taxon>
        <taxon>Chalcidoidea</taxon>
        <taxon>Aphelinidae</taxon>
        <taxon>Aphelininae</taxon>
        <taxon>Eretmocerus</taxon>
    </lineage>
</organism>
<reference evidence="1" key="1">
    <citation type="submission" date="2023-04" db="EMBL/GenBank/DDBJ databases">
        <title>A chromosome-level genome assembly of the parasitoid wasp Eretmocerus hayati.</title>
        <authorList>
            <person name="Zhong Y."/>
            <person name="Liu S."/>
            <person name="Liu Y."/>
        </authorList>
    </citation>
    <scope>NUCLEOTIDE SEQUENCE</scope>
    <source>
        <strain evidence="1">ZJU_SS_LIU_2023</strain>
    </source>
</reference>
<name>A0ACC2NC93_9HYME</name>
<dbReference type="Proteomes" id="UP001239111">
    <property type="component" value="Chromosome 4"/>
</dbReference>
<protein>
    <submittedName>
        <fullName evidence="1">Uncharacterized protein</fullName>
    </submittedName>
</protein>
<accession>A0ACC2NC93</accession>
<evidence type="ECO:0000313" key="1">
    <source>
        <dbReference type="EMBL" id="KAJ8668336.1"/>
    </source>
</evidence>
<evidence type="ECO:0000313" key="2">
    <source>
        <dbReference type="Proteomes" id="UP001239111"/>
    </source>
</evidence>